<dbReference type="InterPro" id="IPR015854">
    <property type="entry name" value="ABC_transpr_LolD-like"/>
</dbReference>
<dbReference type="AlphaFoldDB" id="A0A3E4QVU9"/>
<evidence type="ECO:0000313" key="5">
    <source>
        <dbReference type="Proteomes" id="UP000260943"/>
    </source>
</evidence>
<proteinExistence type="predicted"/>
<dbReference type="GO" id="GO:0005886">
    <property type="term" value="C:plasma membrane"/>
    <property type="evidence" value="ECO:0007669"/>
    <property type="project" value="TreeGrafter"/>
</dbReference>
<accession>A0A3E4QVU9</accession>
<dbReference type="GO" id="GO:0016887">
    <property type="term" value="F:ATP hydrolysis activity"/>
    <property type="evidence" value="ECO:0007669"/>
    <property type="project" value="InterPro"/>
</dbReference>
<dbReference type="SUPFAM" id="SSF52540">
    <property type="entry name" value="P-loop containing nucleoside triphosphate hydrolases"/>
    <property type="match status" value="1"/>
</dbReference>
<gene>
    <name evidence="4" type="ORF">DXC81_03615</name>
</gene>
<protein>
    <submittedName>
        <fullName evidence="4">ATP-binding cassette domain-containing protein</fullName>
    </submittedName>
</protein>
<dbReference type="InterPro" id="IPR027417">
    <property type="entry name" value="P-loop_NTPase"/>
</dbReference>
<name>A0A3E4QVU9_9ACTN</name>
<dbReference type="EMBL" id="QSRJ01000003">
    <property type="protein sequence ID" value="RGL11211.1"/>
    <property type="molecule type" value="Genomic_DNA"/>
</dbReference>
<dbReference type="GO" id="GO:0022857">
    <property type="term" value="F:transmembrane transporter activity"/>
    <property type="evidence" value="ECO:0007669"/>
    <property type="project" value="TreeGrafter"/>
</dbReference>
<evidence type="ECO:0000259" key="3">
    <source>
        <dbReference type="PROSITE" id="PS50893"/>
    </source>
</evidence>
<keyword evidence="2 4" id="KW-0067">ATP-binding</keyword>
<dbReference type="Proteomes" id="UP000260943">
    <property type="component" value="Unassembled WGS sequence"/>
</dbReference>
<dbReference type="RefSeq" id="WP_117679221.1">
    <property type="nucleotide sequence ID" value="NZ_CALJOO010000115.1"/>
</dbReference>
<keyword evidence="1" id="KW-0547">Nucleotide-binding</keyword>
<dbReference type="PROSITE" id="PS50893">
    <property type="entry name" value="ABC_TRANSPORTER_2"/>
    <property type="match status" value="1"/>
</dbReference>
<dbReference type="PANTHER" id="PTHR24220">
    <property type="entry name" value="IMPORT ATP-BINDING PROTEIN"/>
    <property type="match status" value="1"/>
</dbReference>
<dbReference type="InterPro" id="IPR003439">
    <property type="entry name" value="ABC_transporter-like_ATP-bd"/>
</dbReference>
<dbReference type="PANTHER" id="PTHR24220:SF676">
    <property type="entry name" value="OLIGOPEPTIDE TRANSPORT ATP-BINDING PROTEIN AMIE"/>
    <property type="match status" value="1"/>
</dbReference>
<comment type="caution">
    <text evidence="4">The sequence shown here is derived from an EMBL/GenBank/DDBJ whole genome shotgun (WGS) entry which is preliminary data.</text>
</comment>
<evidence type="ECO:0000256" key="1">
    <source>
        <dbReference type="ARBA" id="ARBA00022741"/>
    </source>
</evidence>
<evidence type="ECO:0000313" key="4">
    <source>
        <dbReference type="EMBL" id="RGL11211.1"/>
    </source>
</evidence>
<dbReference type="GO" id="GO:0005524">
    <property type="term" value="F:ATP binding"/>
    <property type="evidence" value="ECO:0007669"/>
    <property type="project" value="UniProtKB-KW"/>
</dbReference>
<feature type="domain" description="ABC transporter" evidence="3">
    <location>
        <begin position="21"/>
        <end position="254"/>
    </location>
</feature>
<sequence>MSGAKSFAGASAAVPASTPLLDIQDVSKGFTLHAAGRRVRGCEHISMRVGHGEFVGVTGRSGSGKSTILKCIYRTNLPESGKILYDSAAFGVVDLATLDERRMIYLRNNEIGYISQFLDCVPRTTARQIVRASASEAFEDEEAIESETTRMLEHFDFPKNLWDLYPNTFSGGEKLRLNIARAMVRRPRFLLLDEPTASLDNASKAKVRELIEQLKASGTTMLGIFHDLEFMEGVCDREYNMQAGGFVAGSSVAE</sequence>
<dbReference type="Pfam" id="PF00005">
    <property type="entry name" value="ABC_tran"/>
    <property type="match status" value="1"/>
</dbReference>
<reference evidence="4 5" key="1">
    <citation type="submission" date="2018-08" db="EMBL/GenBank/DDBJ databases">
        <title>A genome reference for cultivated species of the human gut microbiota.</title>
        <authorList>
            <person name="Zou Y."/>
            <person name="Xue W."/>
            <person name="Luo G."/>
        </authorList>
    </citation>
    <scope>NUCLEOTIDE SEQUENCE [LARGE SCALE GENOMIC DNA]</scope>
    <source>
        <strain evidence="4 5">TF08-14</strain>
    </source>
</reference>
<organism evidence="4 5">
    <name type="scientific">Collinsella tanakaei</name>
    <dbReference type="NCBI Taxonomy" id="626935"/>
    <lineage>
        <taxon>Bacteria</taxon>
        <taxon>Bacillati</taxon>
        <taxon>Actinomycetota</taxon>
        <taxon>Coriobacteriia</taxon>
        <taxon>Coriobacteriales</taxon>
        <taxon>Coriobacteriaceae</taxon>
        <taxon>Collinsella</taxon>
    </lineage>
</organism>
<dbReference type="Gene3D" id="3.40.50.300">
    <property type="entry name" value="P-loop containing nucleotide triphosphate hydrolases"/>
    <property type="match status" value="1"/>
</dbReference>
<dbReference type="InterPro" id="IPR003593">
    <property type="entry name" value="AAA+_ATPase"/>
</dbReference>
<dbReference type="SMART" id="SM00382">
    <property type="entry name" value="AAA"/>
    <property type="match status" value="1"/>
</dbReference>
<evidence type="ECO:0000256" key="2">
    <source>
        <dbReference type="ARBA" id="ARBA00022840"/>
    </source>
</evidence>